<evidence type="ECO:0000256" key="4">
    <source>
        <dbReference type="ARBA" id="ARBA00022679"/>
    </source>
</evidence>
<dbReference type="PANTHER" id="PTHR23417">
    <property type="entry name" value="3-DEOXY-D-MANNO-OCTULOSONIC-ACID TRANSFERASE/TRNA GUANINE-N 7 - -METHYLTRANSFERASE"/>
    <property type="match status" value="1"/>
</dbReference>
<evidence type="ECO:0000256" key="9">
    <source>
        <dbReference type="HAMAP-Rule" id="MF_01057"/>
    </source>
</evidence>
<comment type="pathway">
    <text evidence="7 9">tRNA modification; N(7)-methylguanine-tRNA biosynthesis.</text>
</comment>
<dbReference type="GO" id="GO:0043527">
    <property type="term" value="C:tRNA methyltransferase complex"/>
    <property type="evidence" value="ECO:0007669"/>
    <property type="project" value="TreeGrafter"/>
</dbReference>
<comment type="catalytic activity">
    <reaction evidence="1 9">
        <text>guanosine(46) in tRNA + S-adenosyl-L-methionine = N(7)-methylguanosine(46) in tRNA + S-adenosyl-L-homocysteine</text>
        <dbReference type="Rhea" id="RHEA:42708"/>
        <dbReference type="Rhea" id="RHEA-COMP:10188"/>
        <dbReference type="Rhea" id="RHEA-COMP:10189"/>
        <dbReference type="ChEBI" id="CHEBI:57856"/>
        <dbReference type="ChEBI" id="CHEBI:59789"/>
        <dbReference type="ChEBI" id="CHEBI:74269"/>
        <dbReference type="ChEBI" id="CHEBI:74480"/>
        <dbReference type="EC" id="2.1.1.33"/>
    </reaction>
</comment>
<feature type="binding site" evidence="9">
    <location>
        <position position="47"/>
    </location>
    <ligand>
        <name>S-adenosyl-L-methionine</name>
        <dbReference type="ChEBI" id="CHEBI:59789"/>
    </ligand>
</feature>
<dbReference type="UniPathway" id="UPA00989"/>
<dbReference type="Gene3D" id="3.40.50.150">
    <property type="entry name" value="Vaccinia Virus protein VP39"/>
    <property type="match status" value="1"/>
</dbReference>
<dbReference type="NCBIfam" id="TIGR00091">
    <property type="entry name" value="tRNA (guanosine(46)-N7)-methyltransferase TrmB"/>
    <property type="match status" value="1"/>
</dbReference>
<evidence type="ECO:0000256" key="2">
    <source>
        <dbReference type="ARBA" id="ARBA00003015"/>
    </source>
</evidence>
<name>F7NL14_9FIRM</name>
<evidence type="ECO:0000256" key="6">
    <source>
        <dbReference type="ARBA" id="ARBA00022694"/>
    </source>
</evidence>
<dbReference type="HAMAP" id="MF_01057">
    <property type="entry name" value="tRNA_methyltr_TrmB"/>
    <property type="match status" value="1"/>
</dbReference>
<evidence type="ECO:0000313" key="10">
    <source>
        <dbReference type="EMBL" id="EGO63270.1"/>
    </source>
</evidence>
<keyword evidence="3 9" id="KW-0489">Methyltransferase</keyword>
<evidence type="ECO:0000313" key="11">
    <source>
        <dbReference type="Proteomes" id="UP000003240"/>
    </source>
</evidence>
<evidence type="ECO:0000256" key="3">
    <source>
        <dbReference type="ARBA" id="ARBA00022603"/>
    </source>
</evidence>
<dbReference type="PROSITE" id="PS51625">
    <property type="entry name" value="SAM_MT_TRMB"/>
    <property type="match status" value="1"/>
</dbReference>
<evidence type="ECO:0000256" key="5">
    <source>
        <dbReference type="ARBA" id="ARBA00022691"/>
    </source>
</evidence>
<keyword evidence="4 9" id="KW-0808">Transferase</keyword>
<comment type="caution">
    <text evidence="10">The sequence shown here is derived from an EMBL/GenBank/DDBJ whole genome shotgun (WGS) entry which is preliminary data.</text>
</comment>
<proteinExistence type="inferred from homology"/>
<gene>
    <name evidence="9" type="primary">trmB</name>
    <name evidence="10" type="ORF">ALO_13932</name>
</gene>
<dbReference type="Proteomes" id="UP000003240">
    <property type="component" value="Unassembled WGS sequence"/>
</dbReference>
<sequence length="215" mass="24643">MRLRKKPWIEAAIKEFSQVINPADMQMYQGNWRKLCGFSPEAPLYLEIGIGRGRFISEMAKVHPAVLFIGLEAVVDVLYNAAQKVEENDLTNVRLMAADAVGLTEFFAPGEVDRIYLNFSDPWPKTRHAKRRLTHSLFLGRYRQILAESGVICLKTDNENLFEFSLNQFAVANMQLANITLDLHNSGAADNIMTEYEMKFSARGMRIYRCEARFR</sequence>
<evidence type="ECO:0000256" key="1">
    <source>
        <dbReference type="ARBA" id="ARBA00000142"/>
    </source>
</evidence>
<comment type="caution">
    <text evidence="9">Lacks conserved residue(s) required for the propagation of feature annotation.</text>
</comment>
<dbReference type="EMBL" id="AFGF01000125">
    <property type="protein sequence ID" value="EGO63270.1"/>
    <property type="molecule type" value="Genomic_DNA"/>
</dbReference>
<feature type="binding site" evidence="9">
    <location>
        <position position="157"/>
    </location>
    <ligand>
        <name>substrate</name>
    </ligand>
</feature>
<comment type="function">
    <text evidence="2 9">Catalyzes the formation of N(7)-methylguanine at position 46 (m7G46) in tRNA.</text>
</comment>
<dbReference type="Pfam" id="PF02390">
    <property type="entry name" value="Methyltransf_4"/>
    <property type="match status" value="1"/>
</dbReference>
<feature type="binding site" evidence="9">
    <location>
        <position position="72"/>
    </location>
    <ligand>
        <name>S-adenosyl-L-methionine</name>
        <dbReference type="ChEBI" id="CHEBI:59789"/>
    </ligand>
</feature>
<reference evidence="10 11" key="1">
    <citation type="journal article" date="2011" name="EMBO J.">
        <title>Structural diversity of bacterial flagellar motors.</title>
        <authorList>
            <person name="Chen S."/>
            <person name="Beeby M."/>
            <person name="Murphy G.E."/>
            <person name="Leadbetter J.R."/>
            <person name="Hendrixson D.R."/>
            <person name="Briegel A."/>
            <person name="Li Z."/>
            <person name="Shi J."/>
            <person name="Tocheva E.I."/>
            <person name="Muller A."/>
            <person name="Dobro M.J."/>
            <person name="Jensen G.J."/>
        </authorList>
    </citation>
    <scope>NUCLEOTIDE SEQUENCE [LARGE SCALE GENOMIC DNA]</scope>
    <source>
        <strain evidence="10 11">DSM 6540</strain>
    </source>
</reference>
<dbReference type="CDD" id="cd02440">
    <property type="entry name" value="AdoMet_MTases"/>
    <property type="match status" value="1"/>
</dbReference>
<dbReference type="AlphaFoldDB" id="F7NL14"/>
<feature type="binding site" evidence="9">
    <location>
        <position position="99"/>
    </location>
    <ligand>
        <name>S-adenosyl-L-methionine</name>
        <dbReference type="ChEBI" id="CHEBI:59789"/>
    </ligand>
</feature>
<organism evidence="10 11">
    <name type="scientific">Acetonema longum DSM 6540</name>
    <dbReference type="NCBI Taxonomy" id="1009370"/>
    <lineage>
        <taxon>Bacteria</taxon>
        <taxon>Bacillati</taxon>
        <taxon>Bacillota</taxon>
        <taxon>Negativicutes</taxon>
        <taxon>Acetonemataceae</taxon>
        <taxon>Acetonema</taxon>
    </lineage>
</organism>
<keyword evidence="11" id="KW-1185">Reference proteome</keyword>
<dbReference type="STRING" id="1009370.ALO_13932"/>
<evidence type="ECO:0000256" key="7">
    <source>
        <dbReference type="ARBA" id="ARBA00060552"/>
    </source>
</evidence>
<dbReference type="InterPro" id="IPR029063">
    <property type="entry name" value="SAM-dependent_MTases_sf"/>
</dbReference>
<accession>F7NL14</accession>
<protein>
    <recommendedName>
        <fullName evidence="9">tRNA (guanine-N(7)-)-methyltransferase</fullName>
        <ecNumber evidence="9">2.1.1.33</ecNumber>
    </recommendedName>
    <alternativeName>
        <fullName evidence="9">tRNA (guanine(46)-N(7))-methyltransferase</fullName>
    </alternativeName>
    <alternativeName>
        <fullName evidence="9">tRNA(m7G46)-methyltransferase</fullName>
    </alternativeName>
</protein>
<dbReference type="eggNOG" id="COG0220">
    <property type="taxonomic scope" value="Bacteria"/>
</dbReference>
<evidence type="ECO:0000256" key="8">
    <source>
        <dbReference type="ARBA" id="ARBA00060767"/>
    </source>
</evidence>
<dbReference type="SUPFAM" id="SSF53335">
    <property type="entry name" value="S-adenosyl-L-methionine-dependent methyltransferases"/>
    <property type="match status" value="1"/>
</dbReference>
<keyword evidence="5 9" id="KW-0949">S-adenosyl-L-methionine</keyword>
<keyword evidence="6 9" id="KW-0819">tRNA processing</keyword>
<feature type="binding site" evidence="9">
    <location>
        <position position="121"/>
    </location>
    <ligand>
        <name>S-adenosyl-L-methionine</name>
        <dbReference type="ChEBI" id="CHEBI:59789"/>
    </ligand>
</feature>
<dbReference type="InterPro" id="IPR003358">
    <property type="entry name" value="tRNA_(Gua-N-7)_MeTrfase_Trmb"/>
</dbReference>
<feature type="binding site" evidence="9">
    <location>
        <position position="125"/>
    </location>
    <ligand>
        <name>substrate</name>
    </ligand>
</feature>
<dbReference type="RefSeq" id="WP_004096778.1">
    <property type="nucleotide sequence ID" value="NZ_AFGF01000125.1"/>
</dbReference>
<dbReference type="InterPro" id="IPR055361">
    <property type="entry name" value="tRNA_methyltr_TrmB_bact"/>
</dbReference>
<dbReference type="GO" id="GO:0008176">
    <property type="term" value="F:tRNA (guanine(46)-N7)-methyltransferase activity"/>
    <property type="evidence" value="ECO:0007669"/>
    <property type="project" value="UniProtKB-UniRule"/>
</dbReference>
<dbReference type="FunFam" id="3.40.50.150:FF:000035">
    <property type="entry name" value="tRNA (guanine-N(7)-)-methyltransferase"/>
    <property type="match status" value="1"/>
</dbReference>
<dbReference type="NCBIfam" id="NF001080">
    <property type="entry name" value="PRK00121.2-2"/>
    <property type="match status" value="1"/>
</dbReference>
<feature type="binding site" evidence="9">
    <location>
        <begin position="194"/>
        <end position="197"/>
    </location>
    <ligand>
        <name>substrate</name>
    </ligand>
</feature>
<dbReference type="OrthoDB" id="9802090at2"/>
<dbReference type="EC" id="2.1.1.33" evidence="9"/>
<dbReference type="PANTHER" id="PTHR23417:SF14">
    <property type="entry name" value="PENTACOTRIPEPTIDE-REPEAT REGION OF PRORP DOMAIN-CONTAINING PROTEIN"/>
    <property type="match status" value="1"/>
</dbReference>
<comment type="similarity">
    <text evidence="8 9">Belongs to the class I-like SAM-binding methyltransferase superfamily. TrmB family.</text>
</comment>